<evidence type="ECO:0000256" key="7">
    <source>
        <dbReference type="ARBA" id="ARBA00042773"/>
    </source>
</evidence>
<evidence type="ECO:0000259" key="9">
    <source>
        <dbReference type="Pfam" id="PF13193"/>
    </source>
</evidence>
<dbReference type="RefSeq" id="WP_119441658.1">
    <property type="nucleotide sequence ID" value="NZ_CP170494.1"/>
</dbReference>
<keyword evidence="4" id="KW-0472">Membrane</keyword>
<comment type="pathway">
    <text evidence="2">Lipid metabolism; fatty acid beta-oxidation.</text>
</comment>
<gene>
    <name evidence="10" type="ORF">CJO09_06600</name>
</gene>
<evidence type="ECO:0000256" key="3">
    <source>
        <dbReference type="ARBA" id="ARBA00022598"/>
    </source>
</evidence>
<dbReference type="SUPFAM" id="SSF56801">
    <property type="entry name" value="Acetyl-CoA synthetase-like"/>
    <property type="match status" value="1"/>
</dbReference>
<dbReference type="InterPro" id="IPR050237">
    <property type="entry name" value="ATP-dep_AMP-bd_enzyme"/>
</dbReference>
<evidence type="ECO:0000256" key="6">
    <source>
        <dbReference type="ARBA" id="ARBA00039545"/>
    </source>
</evidence>
<name>A0ABX9N0P7_9BURK</name>
<evidence type="ECO:0000256" key="1">
    <source>
        <dbReference type="ARBA" id="ARBA00004170"/>
    </source>
</evidence>
<dbReference type="InterPro" id="IPR045851">
    <property type="entry name" value="AMP-bd_C_sf"/>
</dbReference>
<organism evidence="10 11">
    <name type="scientific">Neopusillimonas maritima</name>
    <dbReference type="NCBI Taxonomy" id="2026239"/>
    <lineage>
        <taxon>Bacteria</taxon>
        <taxon>Pseudomonadati</taxon>
        <taxon>Pseudomonadota</taxon>
        <taxon>Betaproteobacteria</taxon>
        <taxon>Burkholderiales</taxon>
        <taxon>Alcaligenaceae</taxon>
        <taxon>Neopusillimonas</taxon>
    </lineage>
</organism>
<dbReference type="PANTHER" id="PTHR43767:SF8">
    <property type="entry name" value="LONG-CHAIN-FATTY-ACID--COA LIGASE"/>
    <property type="match status" value="1"/>
</dbReference>
<keyword evidence="3 10" id="KW-0436">Ligase</keyword>
<protein>
    <recommendedName>
        <fullName evidence="6">Long-chain-fatty-acid--CoA ligase</fullName>
        <ecNumber evidence="5">6.2.1.3</ecNumber>
    </recommendedName>
    <alternativeName>
        <fullName evidence="7">Long-chain acyl-CoA synthetase</fullName>
    </alternativeName>
</protein>
<sequence>MSRIENPIEGVVYQTEDKADFYLSTGAWVNSTVGETLRSTAAKFPDRSAFVSDERTLTFRELDEQTDLIAGGLLDIGLMSGDRVLFQLGTTIETVLVAFSCYKAGIVPVCTIPQYREVEIDALGKTSKAKAHFVQADFSGFDLIKFAQEVQQKNSNIEHIIVVRGKAPDGTHALDALSSRLSLAAARERLTSVSISPRDVLSFQLSGGSTGLPKIIPRFHAEYIGHAVGWSTRYQIDCSSCIIWSLPLIHNAGQSYALLPPIIFGLTAVLMPKVDIQRMLELIEIHKVTHGLSIGPIAPQLIAYTGINKHDLSSLKLFSTMSRADKLEAHLGVPCSNLYGITEGLVLGSPADDPDFVRHHTQGATGTPCNEIRVLDPDSEDVITLGNVGELCFRGPYSLLAYYGDEVATKKALTSDGFFRSGDMVIEHVIDGRSYFAFQGRLRDNINRGGEKIGCEEVEEYVCRHPAIADAKLVAMPDPFYGEKGCIYLILRKGFEAPNLKALADFLAAQGLAKFKCPERIEIVDAFPVTRVGKVDKALMRQDIAQKLERENSDA</sequence>
<dbReference type="InterPro" id="IPR020845">
    <property type="entry name" value="AMP-binding_CS"/>
</dbReference>
<evidence type="ECO:0000259" key="8">
    <source>
        <dbReference type="Pfam" id="PF00501"/>
    </source>
</evidence>
<reference evidence="10 11" key="1">
    <citation type="submission" date="2017-08" db="EMBL/GenBank/DDBJ databases">
        <title>Pusillimonas indicus sp. nov., a member of the family Alcaligenaceae isolated from surface seawater.</title>
        <authorList>
            <person name="Li J."/>
        </authorList>
    </citation>
    <scope>NUCLEOTIDE SEQUENCE [LARGE SCALE GENOMIC DNA]</scope>
    <source>
        <strain evidence="10 11">17-4A</strain>
    </source>
</reference>
<dbReference type="Proteomes" id="UP000266483">
    <property type="component" value="Unassembled WGS sequence"/>
</dbReference>
<accession>A0ABX9N0P7</accession>
<evidence type="ECO:0000256" key="5">
    <source>
        <dbReference type="ARBA" id="ARBA00026121"/>
    </source>
</evidence>
<evidence type="ECO:0000313" key="10">
    <source>
        <dbReference type="EMBL" id="RII83267.1"/>
    </source>
</evidence>
<feature type="domain" description="AMP-dependent synthetase/ligase" evidence="8">
    <location>
        <begin position="38"/>
        <end position="403"/>
    </location>
</feature>
<dbReference type="EC" id="6.2.1.3" evidence="5"/>
<dbReference type="Gene3D" id="3.40.50.980">
    <property type="match status" value="2"/>
</dbReference>
<evidence type="ECO:0000313" key="11">
    <source>
        <dbReference type="Proteomes" id="UP000266483"/>
    </source>
</evidence>
<dbReference type="EMBL" id="NQOU01000002">
    <property type="protein sequence ID" value="RII83267.1"/>
    <property type="molecule type" value="Genomic_DNA"/>
</dbReference>
<dbReference type="GO" id="GO:0016874">
    <property type="term" value="F:ligase activity"/>
    <property type="evidence" value="ECO:0007669"/>
    <property type="project" value="UniProtKB-KW"/>
</dbReference>
<dbReference type="Pfam" id="PF13193">
    <property type="entry name" value="AMP-binding_C"/>
    <property type="match status" value="1"/>
</dbReference>
<evidence type="ECO:0000256" key="2">
    <source>
        <dbReference type="ARBA" id="ARBA00005005"/>
    </source>
</evidence>
<comment type="caution">
    <text evidence="10">The sequence shown here is derived from an EMBL/GenBank/DDBJ whole genome shotgun (WGS) entry which is preliminary data.</text>
</comment>
<proteinExistence type="predicted"/>
<dbReference type="Gene3D" id="2.30.38.10">
    <property type="entry name" value="Luciferase, Domain 3"/>
    <property type="match status" value="1"/>
</dbReference>
<feature type="domain" description="AMP-binding enzyme C-terminal" evidence="9">
    <location>
        <begin position="457"/>
        <end position="534"/>
    </location>
</feature>
<dbReference type="InterPro" id="IPR025110">
    <property type="entry name" value="AMP-bd_C"/>
</dbReference>
<evidence type="ECO:0000256" key="4">
    <source>
        <dbReference type="ARBA" id="ARBA00023136"/>
    </source>
</evidence>
<dbReference type="InterPro" id="IPR000873">
    <property type="entry name" value="AMP-dep_synth/lig_dom"/>
</dbReference>
<comment type="subcellular location">
    <subcellularLocation>
        <location evidence="1">Membrane</location>
        <topology evidence="1">Peripheral membrane protein</topology>
    </subcellularLocation>
</comment>
<dbReference type="Gene3D" id="3.30.300.30">
    <property type="match status" value="1"/>
</dbReference>
<dbReference type="PROSITE" id="PS00455">
    <property type="entry name" value="AMP_BINDING"/>
    <property type="match status" value="1"/>
</dbReference>
<dbReference type="Pfam" id="PF00501">
    <property type="entry name" value="AMP-binding"/>
    <property type="match status" value="1"/>
</dbReference>
<dbReference type="PANTHER" id="PTHR43767">
    <property type="entry name" value="LONG-CHAIN-FATTY-ACID--COA LIGASE"/>
    <property type="match status" value="1"/>
</dbReference>
<keyword evidence="11" id="KW-1185">Reference proteome</keyword>